<feature type="repeat" description="WD" evidence="3">
    <location>
        <begin position="1105"/>
        <end position="1145"/>
    </location>
</feature>
<dbReference type="SMART" id="SM00320">
    <property type="entry name" value="WD40"/>
    <property type="match status" value="14"/>
</dbReference>
<dbReference type="InterPro" id="IPR019775">
    <property type="entry name" value="WD40_repeat_CS"/>
</dbReference>
<keyword evidence="1 3" id="KW-0853">WD repeat</keyword>
<dbReference type="PROSITE" id="PS50294">
    <property type="entry name" value="WD_REPEATS_REGION"/>
    <property type="match status" value="10"/>
</dbReference>
<dbReference type="PROSITE" id="PS50082">
    <property type="entry name" value="WD_REPEATS_2"/>
    <property type="match status" value="11"/>
</dbReference>
<dbReference type="Gene3D" id="2.130.10.10">
    <property type="entry name" value="YVTN repeat-like/Quinoprotein amine dehydrogenase"/>
    <property type="match status" value="5"/>
</dbReference>
<dbReference type="Pfam" id="PF00400">
    <property type="entry name" value="WD40"/>
    <property type="match status" value="12"/>
</dbReference>
<dbReference type="SUPFAM" id="SSF50998">
    <property type="entry name" value="Quinoprotein alcohol dehydrogenase-like"/>
    <property type="match status" value="1"/>
</dbReference>
<dbReference type="Proteomes" id="UP000663826">
    <property type="component" value="Unassembled WGS sequence"/>
</dbReference>
<dbReference type="InterPro" id="IPR036322">
    <property type="entry name" value="WD40_repeat_dom_sf"/>
</dbReference>
<sequence length="1468" mass="162127">MSFRDRFRTLKRNVKSRINSIIHPHAPQLSVTSAQITGHVNPGTLALDIGSSNPSGQHMPGSEPASTIDHTLNNHTFQWNNLRSLLRALESVSGAIPPLKALFDLFVECVGVYDNIGNGREEYIRLKNELEDLFEELQRCFVQAPPPAITISMERLCRVMHQELKKVQDSQASISFRYREAIDKSEEVLASYQRIYRHLQRLTLNVNLSVWKAVDNLAADNRVNLLPASLLTRYNSTKAVELKRGECAPDTRTDVLAQLRSWAYSHEAKNLFWLNGMAGTGKTTITYSLCTELDSDRKLAASFFCSRLIPECRDVNLIIPSIAYQLARASKPFHYALSRALEADPDAHAKLFRIQFDTLIASPLAEVGAALPENMVVVIDALDECTDKESTGQILDILLTRASHLPLKFLVSSRPEPKIRDKLEETEAWICPSLTLHNLDRQITQADIRTYLRMSLAPMDLPQSQITMLAERAGILFIYAATVVRFIGYDNFRQNPRARLEIILGASASSQGFHLRELDQLYSTILKEALNNPSLTTTEQRDIREVLQTVICARESLTLSGLCGLLKFEDLERVRTALRPLWSVLHIVNANEVVTTLHMSFSDYLLDPSRSGEYSCDAVSQNRNIALLCFQCIKDTRPQFNICGLESSFLVDQKVAGLEERVRNAISPELFYACQHWAAHLQATDSSRNLVEELEDFFSKRLLLWIEVMNLKGAVHSSGKLLKLAEDWSTCAKCPQELIELIRDSWRFASAFALNNISASTPHLYVSMLSLWPPDNPISKCYSSRMRRSIKAHDEATSRSQFALIAKWKVEENAHSVSFSSDGSRIAVGAGKRVYVMNAFDGTILLALSKGNNSQINSAIFSSDGKLVAACCTDRHIYVWEVQTGEVIFNTYEGTPGFTTSISFSPENSNIISGSKDGVVRIWDPLVGQMLLELPGGPSVPVMTVAISSDGSLIAAGYRVMNVCVWNARTSQLVANLLAGPRMITSISFSFDCTRIVSGTFEGLIYAWDVQTRRMVLGPLKGHTHHITSVAFSPDDKRIVSSAADRSIRFWDSESGSSLMLLGGHTNPVASIAFSPDGTQVASTISSRAISIWDGRSQYTHSRPSAGHADFVIFVGFSPDGNIVSGSCDGAVMTWDPRTGTQISRLDGDDVWSLALSPDGHVIASGSYDRSIHLRDASDGQLLLDPLKGHSGYVISIQFSPDGTRIVSGSTDMTLCIWSTQNGRMLLGPLKGHTHLVSSVEFSPDGNHIVSGSSDGKVIAWSSHNGQMILGPLLGHTGKVNSVKFSPDGTRIASGSDDRTICVWDTQTGQLVYGPIEGHTASVRSVAFSYDGALIASGSLDRNICVWNAQSGQLALDPLKGHTNWVSCVVFSPDGTRIISGSDDKTVRVHDIGVLNPVVPGADLKWEVKEDGWITEEQSRLLAWVPPYLRKAIMWPRTTLLLSTDGFLYLDFNHAFIGDSWDRCYTSA</sequence>
<evidence type="ECO:0000313" key="5">
    <source>
        <dbReference type="EMBL" id="CAE6436465.1"/>
    </source>
</evidence>
<proteinExistence type="predicted"/>
<dbReference type="SUPFAM" id="SSF52540">
    <property type="entry name" value="P-loop containing nucleoside triphosphate hydrolases"/>
    <property type="match status" value="1"/>
</dbReference>
<evidence type="ECO:0000256" key="2">
    <source>
        <dbReference type="ARBA" id="ARBA00022737"/>
    </source>
</evidence>
<dbReference type="InterPro" id="IPR056884">
    <property type="entry name" value="NPHP3-like_N"/>
</dbReference>
<dbReference type="InterPro" id="IPR015943">
    <property type="entry name" value="WD40/YVTN_repeat-like_dom_sf"/>
</dbReference>
<evidence type="ECO:0000313" key="6">
    <source>
        <dbReference type="Proteomes" id="UP000663826"/>
    </source>
</evidence>
<evidence type="ECO:0000256" key="3">
    <source>
        <dbReference type="PROSITE-ProRule" id="PRU00221"/>
    </source>
</evidence>
<feature type="repeat" description="WD" evidence="3">
    <location>
        <begin position="977"/>
        <end position="1018"/>
    </location>
</feature>
<keyword evidence="2" id="KW-0677">Repeat</keyword>
<feature type="repeat" description="WD" evidence="3">
    <location>
        <begin position="1359"/>
        <end position="1392"/>
    </location>
</feature>
<accession>A0A8H2XWF6</accession>
<feature type="repeat" description="WD" evidence="3">
    <location>
        <begin position="1230"/>
        <end position="1271"/>
    </location>
</feature>
<organism evidence="5 6">
    <name type="scientific">Rhizoctonia solani</name>
    <dbReference type="NCBI Taxonomy" id="456999"/>
    <lineage>
        <taxon>Eukaryota</taxon>
        <taxon>Fungi</taxon>
        <taxon>Dikarya</taxon>
        <taxon>Basidiomycota</taxon>
        <taxon>Agaricomycotina</taxon>
        <taxon>Agaricomycetes</taxon>
        <taxon>Cantharellales</taxon>
        <taxon>Ceratobasidiaceae</taxon>
        <taxon>Rhizoctonia</taxon>
    </lineage>
</organism>
<feature type="repeat" description="WD" evidence="3">
    <location>
        <begin position="892"/>
        <end position="924"/>
    </location>
</feature>
<feature type="domain" description="NACHT" evidence="4">
    <location>
        <begin position="270"/>
        <end position="415"/>
    </location>
</feature>
<dbReference type="PRINTS" id="PR00320">
    <property type="entry name" value="GPROTEINBRPT"/>
</dbReference>
<dbReference type="InterPro" id="IPR007111">
    <property type="entry name" value="NACHT_NTPase"/>
</dbReference>
<dbReference type="CDD" id="cd00200">
    <property type="entry name" value="WD40"/>
    <property type="match status" value="2"/>
</dbReference>
<dbReference type="InterPro" id="IPR027417">
    <property type="entry name" value="P-loop_NTPase"/>
</dbReference>
<dbReference type="GO" id="GO:1990234">
    <property type="term" value="C:transferase complex"/>
    <property type="evidence" value="ECO:0007669"/>
    <property type="project" value="UniProtKB-ARBA"/>
</dbReference>
<reference evidence="5" key="1">
    <citation type="submission" date="2021-01" db="EMBL/GenBank/DDBJ databases">
        <authorList>
            <person name="Kaushik A."/>
        </authorList>
    </citation>
    <scope>NUCLEOTIDE SEQUENCE</scope>
    <source>
        <strain evidence="5">AG1-1B</strain>
    </source>
</reference>
<dbReference type="InterPro" id="IPR011047">
    <property type="entry name" value="Quinoprotein_ADH-like_sf"/>
</dbReference>
<dbReference type="Pfam" id="PF24883">
    <property type="entry name" value="NPHP3_N"/>
    <property type="match status" value="1"/>
</dbReference>
<dbReference type="InterPro" id="IPR020472">
    <property type="entry name" value="WD40_PAC1"/>
</dbReference>
<dbReference type="EMBL" id="CAJMWQ010001125">
    <property type="protein sequence ID" value="CAE6436465.1"/>
    <property type="molecule type" value="Genomic_DNA"/>
</dbReference>
<feature type="repeat" description="WD" evidence="3">
    <location>
        <begin position="1273"/>
        <end position="1314"/>
    </location>
</feature>
<feature type="repeat" description="WD" evidence="3">
    <location>
        <begin position="849"/>
        <end position="890"/>
    </location>
</feature>
<dbReference type="PROSITE" id="PS00678">
    <property type="entry name" value="WD_REPEATS_1"/>
    <property type="match status" value="4"/>
</dbReference>
<dbReference type="Gene3D" id="3.40.50.300">
    <property type="entry name" value="P-loop containing nucleotide triphosphate hydrolases"/>
    <property type="match status" value="1"/>
</dbReference>
<feature type="repeat" description="WD" evidence="3">
    <location>
        <begin position="1316"/>
        <end position="1357"/>
    </location>
</feature>
<evidence type="ECO:0000256" key="1">
    <source>
        <dbReference type="ARBA" id="ARBA00022574"/>
    </source>
</evidence>
<comment type="caution">
    <text evidence="5">The sequence shown here is derived from an EMBL/GenBank/DDBJ whole genome shotgun (WGS) entry which is preliminary data.</text>
</comment>
<protein>
    <recommendedName>
        <fullName evidence="4">NACHT domain-containing protein</fullName>
    </recommendedName>
</protein>
<dbReference type="PANTHER" id="PTHR22847">
    <property type="entry name" value="WD40 REPEAT PROTEIN"/>
    <property type="match status" value="1"/>
</dbReference>
<dbReference type="PROSITE" id="PS50837">
    <property type="entry name" value="NACHT"/>
    <property type="match status" value="1"/>
</dbReference>
<dbReference type="InterPro" id="IPR001680">
    <property type="entry name" value="WD40_rpt"/>
</dbReference>
<feature type="repeat" description="WD" evidence="3">
    <location>
        <begin position="1020"/>
        <end position="1061"/>
    </location>
</feature>
<name>A0A8H2XWF6_9AGAM</name>
<feature type="repeat" description="WD" evidence="3">
    <location>
        <begin position="1187"/>
        <end position="1228"/>
    </location>
</feature>
<dbReference type="SUPFAM" id="SSF50978">
    <property type="entry name" value="WD40 repeat-like"/>
    <property type="match status" value="1"/>
</dbReference>
<gene>
    <name evidence="5" type="ORF">RDB_LOCUS65155</name>
</gene>
<feature type="repeat" description="WD" evidence="3">
    <location>
        <begin position="1062"/>
        <end position="1094"/>
    </location>
</feature>
<evidence type="ECO:0000259" key="4">
    <source>
        <dbReference type="PROSITE" id="PS50837"/>
    </source>
</evidence>
<dbReference type="PANTHER" id="PTHR22847:SF637">
    <property type="entry name" value="WD REPEAT DOMAIN 5B"/>
    <property type="match status" value="1"/>
</dbReference>